<evidence type="ECO:0000313" key="9">
    <source>
        <dbReference type="Proteomes" id="UP000221165"/>
    </source>
</evidence>
<dbReference type="Pfam" id="PF09446">
    <property type="entry name" value="VMA21"/>
    <property type="match status" value="1"/>
</dbReference>
<dbReference type="OrthoDB" id="435282at2759"/>
<accession>A0A2C6KT00</accession>
<organism evidence="8 9">
    <name type="scientific">Cystoisospora suis</name>
    <dbReference type="NCBI Taxonomy" id="483139"/>
    <lineage>
        <taxon>Eukaryota</taxon>
        <taxon>Sar</taxon>
        <taxon>Alveolata</taxon>
        <taxon>Apicomplexa</taxon>
        <taxon>Conoidasida</taxon>
        <taxon>Coccidia</taxon>
        <taxon>Eucoccidiorida</taxon>
        <taxon>Eimeriorina</taxon>
        <taxon>Sarcocystidae</taxon>
        <taxon>Cystoisospora</taxon>
    </lineage>
</organism>
<keyword evidence="4 7" id="KW-0472">Membrane</keyword>
<keyword evidence="2" id="KW-0256">Endoplasmic reticulum</keyword>
<evidence type="ECO:0000256" key="4">
    <source>
        <dbReference type="ARBA" id="ARBA00023136"/>
    </source>
</evidence>
<dbReference type="GeneID" id="94429957"/>
<feature type="region of interest" description="Disordered" evidence="6">
    <location>
        <begin position="1"/>
        <end position="38"/>
    </location>
</feature>
<dbReference type="EMBL" id="MIGC01003354">
    <property type="protein sequence ID" value="PHJ19578.1"/>
    <property type="molecule type" value="Genomic_DNA"/>
</dbReference>
<dbReference type="Proteomes" id="UP000221165">
    <property type="component" value="Unassembled WGS sequence"/>
</dbReference>
<evidence type="ECO:0000256" key="6">
    <source>
        <dbReference type="SAM" id="MobiDB-lite"/>
    </source>
</evidence>
<dbReference type="GO" id="GO:0070072">
    <property type="term" value="P:vacuolar proton-transporting V-type ATPase complex assembly"/>
    <property type="evidence" value="ECO:0007669"/>
    <property type="project" value="InterPro"/>
</dbReference>
<reference evidence="8 9" key="1">
    <citation type="journal article" date="2017" name="Int. J. Parasitol.">
        <title>The genome of the protozoan parasite Cystoisospora suis and a reverse vaccinology approach to identify vaccine candidates.</title>
        <authorList>
            <person name="Palmieri N."/>
            <person name="Shrestha A."/>
            <person name="Ruttkowski B."/>
            <person name="Beck T."/>
            <person name="Vogl C."/>
            <person name="Tomley F."/>
            <person name="Blake D.P."/>
            <person name="Joachim A."/>
        </authorList>
    </citation>
    <scope>NUCLEOTIDE SEQUENCE [LARGE SCALE GENOMIC DNA]</scope>
    <source>
        <strain evidence="8 9">Wien I</strain>
    </source>
</reference>
<sequence>MERGEHTGPPSLSRKEKGVNDPRGPPEEVDRRPPLSFSVSSNRINCVPLDQQQNHNREQQETTSPRQVNRGRVLAAILRNPENSPVIKKFLLFAVCLAVLPVTTLFLLPGLLVRLAQALQYDTEGLDDTARAWSCIASVAVVNVVMLTYACLAYEEEKRDWEAVSRGRGKEKDQGPGPECKKLK</sequence>
<evidence type="ECO:0000256" key="1">
    <source>
        <dbReference type="ARBA" id="ARBA00022692"/>
    </source>
</evidence>
<keyword evidence="3 7" id="KW-1133">Transmembrane helix</keyword>
<protein>
    <submittedName>
        <fullName evidence="8">Vma21-like domain protein</fullName>
    </submittedName>
</protein>
<gene>
    <name evidence="8" type="ORF">CSUI_006590</name>
</gene>
<comment type="caution">
    <text evidence="8">The sequence shown here is derived from an EMBL/GenBank/DDBJ whole genome shotgun (WGS) entry which is preliminary data.</text>
</comment>
<evidence type="ECO:0000256" key="5">
    <source>
        <dbReference type="ARBA" id="ARBA00023329"/>
    </source>
</evidence>
<feature type="transmembrane region" description="Helical" evidence="7">
    <location>
        <begin position="90"/>
        <end position="111"/>
    </location>
</feature>
<feature type="compositionally biased region" description="Basic and acidic residues" evidence="6">
    <location>
        <begin position="13"/>
        <end position="33"/>
    </location>
</feature>
<dbReference type="AlphaFoldDB" id="A0A2C6KT00"/>
<keyword evidence="5" id="KW-0968">Cytoplasmic vesicle</keyword>
<name>A0A2C6KT00_9APIC</name>
<dbReference type="InterPro" id="IPR019013">
    <property type="entry name" value="Vma21"/>
</dbReference>
<feature type="transmembrane region" description="Helical" evidence="7">
    <location>
        <begin position="131"/>
        <end position="152"/>
    </location>
</feature>
<dbReference type="VEuPathDB" id="ToxoDB:CSUI_006590"/>
<evidence type="ECO:0000256" key="2">
    <source>
        <dbReference type="ARBA" id="ARBA00022824"/>
    </source>
</evidence>
<dbReference type="RefSeq" id="XP_067921276.1">
    <property type="nucleotide sequence ID" value="XM_068066746.1"/>
</dbReference>
<evidence type="ECO:0000256" key="7">
    <source>
        <dbReference type="SAM" id="Phobius"/>
    </source>
</evidence>
<proteinExistence type="predicted"/>
<evidence type="ECO:0000313" key="8">
    <source>
        <dbReference type="EMBL" id="PHJ19578.1"/>
    </source>
</evidence>
<keyword evidence="1 7" id="KW-0812">Transmembrane</keyword>
<dbReference type="GO" id="GO:0031410">
    <property type="term" value="C:cytoplasmic vesicle"/>
    <property type="evidence" value="ECO:0007669"/>
    <property type="project" value="UniProtKB-KW"/>
</dbReference>
<feature type="region of interest" description="Disordered" evidence="6">
    <location>
        <begin position="160"/>
        <end position="184"/>
    </location>
</feature>
<keyword evidence="9" id="KW-1185">Reference proteome</keyword>
<evidence type="ECO:0000256" key="3">
    <source>
        <dbReference type="ARBA" id="ARBA00022989"/>
    </source>
</evidence>